<dbReference type="Proteomes" id="UP000241074">
    <property type="component" value="Chromosome"/>
</dbReference>
<accession>A0A2P1PSR0</accession>
<dbReference type="KEGG" id="xba:C7S18_11930"/>
<evidence type="ECO:0000256" key="1">
    <source>
        <dbReference type="SAM" id="SignalP"/>
    </source>
</evidence>
<evidence type="ECO:0000313" key="3">
    <source>
        <dbReference type="Proteomes" id="UP000241074"/>
    </source>
</evidence>
<dbReference type="RefSeq" id="WP_106891780.1">
    <property type="nucleotide sequence ID" value="NZ_CP027860.1"/>
</dbReference>
<dbReference type="AlphaFoldDB" id="A0A2P1PSR0"/>
<gene>
    <name evidence="2" type="ORF">C7S18_11930</name>
</gene>
<name>A0A2P1PSR0_9GAMM</name>
<proteinExistence type="predicted"/>
<reference evidence="2 3" key="2">
    <citation type="submission" date="2018-03" db="EMBL/GenBank/DDBJ databases">
        <authorList>
            <person name="Keele B.F."/>
        </authorList>
    </citation>
    <scope>NUCLEOTIDE SEQUENCE [LARGE SCALE GENOMIC DNA]</scope>
    <source>
        <strain evidence="2 3">D13</strain>
    </source>
</reference>
<dbReference type="EMBL" id="CP027860">
    <property type="protein sequence ID" value="AVP97860.1"/>
    <property type="molecule type" value="Genomic_DNA"/>
</dbReference>
<reference evidence="2 3" key="1">
    <citation type="submission" date="2018-03" db="EMBL/GenBank/DDBJ databases">
        <title>Ahniella affigens gen. nov., sp. nov., a gammaproteobacterium isolated from sandy soil near a stream.</title>
        <authorList>
            <person name="Ko Y."/>
            <person name="Kim J.-H."/>
        </authorList>
    </citation>
    <scope>NUCLEOTIDE SEQUENCE [LARGE SCALE GENOMIC DNA]</scope>
    <source>
        <strain evidence="2 3">D13</strain>
    </source>
</reference>
<feature type="chain" id="PRO_5015171197" evidence="1">
    <location>
        <begin position="25"/>
        <end position="88"/>
    </location>
</feature>
<evidence type="ECO:0000313" key="2">
    <source>
        <dbReference type="EMBL" id="AVP97860.1"/>
    </source>
</evidence>
<feature type="signal peptide" evidence="1">
    <location>
        <begin position="1"/>
        <end position="24"/>
    </location>
</feature>
<sequence length="88" mass="9562">MKTWNRTALTLCLSLAAMSSFADAFDSSTEAMLKKSQETKSGLQFYVDGQTIGAYVLDVQPDVIIVANREFSRIVIKKSSIDAVAGNP</sequence>
<keyword evidence="3" id="KW-1185">Reference proteome</keyword>
<keyword evidence="1" id="KW-0732">Signal</keyword>
<protein>
    <submittedName>
        <fullName evidence="2">Uncharacterized protein</fullName>
    </submittedName>
</protein>
<organism evidence="2 3">
    <name type="scientific">Ahniella affigens</name>
    <dbReference type="NCBI Taxonomy" id="2021234"/>
    <lineage>
        <taxon>Bacteria</taxon>
        <taxon>Pseudomonadati</taxon>
        <taxon>Pseudomonadota</taxon>
        <taxon>Gammaproteobacteria</taxon>
        <taxon>Lysobacterales</taxon>
        <taxon>Rhodanobacteraceae</taxon>
        <taxon>Ahniella</taxon>
    </lineage>
</organism>